<dbReference type="Proteomes" id="UP000735302">
    <property type="component" value="Unassembled WGS sequence"/>
</dbReference>
<feature type="transmembrane region" description="Helical" evidence="7">
    <location>
        <begin position="502"/>
        <end position="519"/>
    </location>
</feature>
<evidence type="ECO:0000313" key="12">
    <source>
        <dbReference type="Proteomes" id="UP000735302"/>
    </source>
</evidence>
<reference evidence="11 12" key="1">
    <citation type="journal article" date="2021" name="Elife">
        <title>Chloroplast acquisition without the gene transfer in kleptoplastic sea slugs, Plakobranchus ocellatus.</title>
        <authorList>
            <person name="Maeda T."/>
            <person name="Takahashi S."/>
            <person name="Yoshida T."/>
            <person name="Shimamura S."/>
            <person name="Takaki Y."/>
            <person name="Nagai Y."/>
            <person name="Toyoda A."/>
            <person name="Suzuki Y."/>
            <person name="Arimoto A."/>
            <person name="Ishii H."/>
            <person name="Satoh N."/>
            <person name="Nishiyama T."/>
            <person name="Hasebe M."/>
            <person name="Maruyama T."/>
            <person name="Minagawa J."/>
            <person name="Obokata J."/>
            <person name="Shigenobu S."/>
        </authorList>
    </citation>
    <scope>NUCLEOTIDE SEQUENCE [LARGE SCALE GENOMIC DNA]</scope>
</reference>
<feature type="transmembrane region" description="Helical" evidence="7">
    <location>
        <begin position="131"/>
        <end position="149"/>
    </location>
</feature>
<evidence type="ECO:0000256" key="7">
    <source>
        <dbReference type="RuleBase" id="RU362018"/>
    </source>
</evidence>
<comment type="subcellular location">
    <subcellularLocation>
        <location evidence="1">Cell membrane</location>
        <topology evidence="1">Multi-pass membrane protein</topology>
    </subcellularLocation>
</comment>
<keyword evidence="3" id="KW-1003">Cell membrane</keyword>
<dbReference type="AlphaFoldDB" id="A0AAV4DL07"/>
<keyword evidence="6 7" id="KW-0472">Membrane</keyword>
<evidence type="ECO:0000259" key="10">
    <source>
        <dbReference type="Pfam" id="PF07670"/>
    </source>
</evidence>
<dbReference type="PANTHER" id="PTHR10590:SF4">
    <property type="entry name" value="SOLUTE CARRIER FAMILY 28 MEMBER 3"/>
    <property type="match status" value="1"/>
</dbReference>
<organism evidence="11 12">
    <name type="scientific">Plakobranchus ocellatus</name>
    <dbReference type="NCBI Taxonomy" id="259542"/>
    <lineage>
        <taxon>Eukaryota</taxon>
        <taxon>Metazoa</taxon>
        <taxon>Spiralia</taxon>
        <taxon>Lophotrochozoa</taxon>
        <taxon>Mollusca</taxon>
        <taxon>Gastropoda</taxon>
        <taxon>Heterobranchia</taxon>
        <taxon>Euthyneura</taxon>
        <taxon>Panpulmonata</taxon>
        <taxon>Sacoglossa</taxon>
        <taxon>Placobranchoidea</taxon>
        <taxon>Plakobranchidae</taxon>
        <taxon>Plakobranchus</taxon>
    </lineage>
</organism>
<dbReference type="InterPro" id="IPR008276">
    <property type="entry name" value="C_nuclsd_transpt"/>
</dbReference>
<dbReference type="InterPro" id="IPR011642">
    <property type="entry name" value="Gate_dom"/>
</dbReference>
<evidence type="ECO:0000256" key="2">
    <source>
        <dbReference type="ARBA" id="ARBA00009033"/>
    </source>
</evidence>
<feature type="transmembrane region" description="Helical" evidence="7">
    <location>
        <begin position="380"/>
        <end position="402"/>
    </location>
</feature>
<protein>
    <recommendedName>
        <fullName evidence="7">Sodium/nucleoside cotransporter</fullName>
    </recommendedName>
</protein>
<evidence type="ECO:0000256" key="5">
    <source>
        <dbReference type="ARBA" id="ARBA00022989"/>
    </source>
</evidence>
<dbReference type="Pfam" id="PF01773">
    <property type="entry name" value="Nucleos_tra2_N"/>
    <property type="match status" value="1"/>
</dbReference>
<keyword evidence="4 7" id="KW-0812">Transmembrane</keyword>
<dbReference type="PANTHER" id="PTHR10590">
    <property type="entry name" value="SODIUM/NUCLEOSIDE COTRANSPORTER"/>
    <property type="match status" value="1"/>
</dbReference>
<feature type="transmembrane region" description="Helical" evidence="7">
    <location>
        <begin position="204"/>
        <end position="222"/>
    </location>
</feature>
<feature type="transmembrane region" description="Helical" evidence="7">
    <location>
        <begin position="595"/>
        <end position="619"/>
    </location>
</feature>
<feature type="domain" description="Concentrative nucleoside transporter C-terminal" evidence="9">
    <location>
        <begin position="408"/>
        <end position="650"/>
    </location>
</feature>
<dbReference type="GO" id="GO:0005886">
    <property type="term" value="C:plasma membrane"/>
    <property type="evidence" value="ECO:0007669"/>
    <property type="project" value="UniProtKB-SubCell"/>
</dbReference>
<dbReference type="GO" id="GO:0005415">
    <property type="term" value="F:nucleoside:sodium symporter activity"/>
    <property type="evidence" value="ECO:0007669"/>
    <property type="project" value="TreeGrafter"/>
</dbReference>
<feature type="transmembrane region" description="Helical" evidence="7">
    <location>
        <begin position="631"/>
        <end position="653"/>
    </location>
</feature>
<evidence type="ECO:0000259" key="9">
    <source>
        <dbReference type="Pfam" id="PF07662"/>
    </source>
</evidence>
<feature type="domain" description="Nucleoside transporter/FeoB GTPase Gate" evidence="10">
    <location>
        <begin position="306"/>
        <end position="403"/>
    </location>
</feature>
<evidence type="ECO:0000256" key="3">
    <source>
        <dbReference type="ARBA" id="ARBA00022475"/>
    </source>
</evidence>
<evidence type="ECO:0000256" key="6">
    <source>
        <dbReference type="ARBA" id="ARBA00023136"/>
    </source>
</evidence>
<dbReference type="InterPro" id="IPR002668">
    <property type="entry name" value="CNT_N_dom"/>
</dbReference>
<proteinExistence type="inferred from homology"/>
<feature type="transmembrane region" description="Helical" evidence="7">
    <location>
        <begin position="338"/>
        <end position="360"/>
    </location>
</feature>
<dbReference type="EMBL" id="BLXT01007982">
    <property type="protein sequence ID" value="GFO44651.1"/>
    <property type="molecule type" value="Genomic_DNA"/>
</dbReference>
<evidence type="ECO:0000313" key="11">
    <source>
        <dbReference type="EMBL" id="GFO44651.1"/>
    </source>
</evidence>
<comment type="similarity">
    <text evidence="2 7">Belongs to the concentrative nucleoside transporter (CNT) (TC 2.A.41) family.</text>
</comment>
<dbReference type="InterPro" id="IPR011657">
    <property type="entry name" value="CNT_C_dom"/>
</dbReference>
<feature type="transmembrane region" description="Helical" evidence="7">
    <location>
        <begin position="304"/>
        <end position="326"/>
    </location>
</feature>
<dbReference type="Pfam" id="PF07670">
    <property type="entry name" value="Gate"/>
    <property type="match status" value="1"/>
</dbReference>
<comment type="caution">
    <text evidence="11">The sequence shown here is derived from an EMBL/GenBank/DDBJ whole genome shotgun (WGS) entry which is preliminary data.</text>
</comment>
<feature type="domain" description="Concentrative nucleoside transporter N-terminal" evidence="8">
    <location>
        <begin position="208"/>
        <end position="280"/>
    </location>
</feature>
<dbReference type="InterPro" id="IPR018270">
    <property type="entry name" value="C_nuclsd_transpt_met_bac"/>
</dbReference>
<feature type="transmembrane region" description="Helical" evidence="7">
    <location>
        <begin position="466"/>
        <end position="490"/>
    </location>
</feature>
<sequence length="654" mass="72197">MSIAAERENSVFTAEFPANDVGNGHYVNNIQLTLNEADPEQALNHRSCTPQPTSAKVEDQGEFQEIKPKEFNLNDHNAFIRALATAQNGISNGYTNHKSTIWRVVGVLLLALYLVYFGFAMDYEFGNEASWRLLVCTVLGGLLLGLYLLRERLRPLTFPIVVLLSSPDYNRIRTHIRWVLYLVSTIVTVALIIWLVALDNPENLLSLAGLAAFILLCFLTSYSPAQVDWHPVFWGFSLQFYFATFILKTDVGFETFKWLGDRVTEFLAYSDAGAAFIFGDYAKITPLDGTKPIEFKGAFSLHFFAFQLMPVVTFFSTVISVLYYLGVMQAIIKVIGRFLSFCLGTTPAESLNAAGNIFIAMTESPLMIRPFIPTMTRSELHAVMTGGFATIAGSVLGAYIGFGVPADHLLSASVMSAPAALAISKLTYPEIDEPITTSEDYDKLEKKEECNVIEAACNGATVSAKIIASIIVNLIAFLSLLKFVNATLIWLGERVGKKNFTFQYICSYVLYPIALFMGTKTDDCRRIAELVGVKTFTNEFIAYEELAKLLANRKIFDAYVEQHPGNWTHSGDDIFLPAANQTLAKGILSKRSEIIATYALCGFSNFGSMGILLGALTSLAPRRRSVMAKIILRAMIAGNVACFFTACIAGLLFD</sequence>
<accession>A0AAV4DL07</accession>
<gene>
    <name evidence="11" type="ORF">PoB_007115600</name>
</gene>
<keyword evidence="5 7" id="KW-1133">Transmembrane helix</keyword>
<evidence type="ECO:0000256" key="4">
    <source>
        <dbReference type="ARBA" id="ARBA00022692"/>
    </source>
</evidence>
<feature type="transmembrane region" description="Helical" evidence="7">
    <location>
        <begin position="100"/>
        <end position="119"/>
    </location>
</feature>
<feature type="transmembrane region" description="Helical" evidence="7">
    <location>
        <begin position="229"/>
        <end position="247"/>
    </location>
</feature>
<evidence type="ECO:0000259" key="8">
    <source>
        <dbReference type="Pfam" id="PF01773"/>
    </source>
</evidence>
<name>A0AAV4DL07_9GAST</name>
<dbReference type="NCBIfam" id="TIGR00804">
    <property type="entry name" value="nupC"/>
    <property type="match status" value="1"/>
</dbReference>
<keyword evidence="12" id="KW-1185">Reference proteome</keyword>
<keyword evidence="7" id="KW-0813">Transport</keyword>
<dbReference type="Pfam" id="PF07662">
    <property type="entry name" value="Nucleos_tra2_C"/>
    <property type="match status" value="1"/>
</dbReference>
<evidence type="ECO:0000256" key="1">
    <source>
        <dbReference type="ARBA" id="ARBA00004651"/>
    </source>
</evidence>
<feature type="transmembrane region" description="Helical" evidence="7">
    <location>
        <begin position="178"/>
        <end position="198"/>
    </location>
</feature>